<evidence type="ECO:0000313" key="2">
    <source>
        <dbReference type="Proteomes" id="UP000746747"/>
    </source>
</evidence>
<reference evidence="1" key="1">
    <citation type="submission" date="2021-09" db="EMBL/GenBank/DDBJ databases">
        <authorList>
            <consortium name="Pathogen Informatics"/>
        </authorList>
    </citation>
    <scope>NUCLEOTIDE SEQUENCE</scope>
</reference>
<evidence type="ECO:0000313" key="1">
    <source>
        <dbReference type="EMBL" id="CAG9538543.1"/>
    </source>
</evidence>
<keyword evidence="2" id="KW-1185">Reference proteome</keyword>
<comment type="caution">
    <text evidence="1">The sequence shown here is derived from an EMBL/GenBank/DDBJ whole genome shotgun (WGS) entry which is preliminary data.</text>
</comment>
<protein>
    <submittedName>
        <fullName evidence="1">Uncharacterized protein</fullName>
    </submittedName>
</protein>
<organism evidence="1 2">
    <name type="scientific">Cercopithifilaria johnstoni</name>
    <dbReference type="NCBI Taxonomy" id="2874296"/>
    <lineage>
        <taxon>Eukaryota</taxon>
        <taxon>Metazoa</taxon>
        <taxon>Ecdysozoa</taxon>
        <taxon>Nematoda</taxon>
        <taxon>Chromadorea</taxon>
        <taxon>Rhabditida</taxon>
        <taxon>Spirurina</taxon>
        <taxon>Spiruromorpha</taxon>
        <taxon>Filarioidea</taxon>
        <taxon>Onchocercidae</taxon>
        <taxon>Cercopithifilaria</taxon>
    </lineage>
</organism>
<dbReference type="OrthoDB" id="5837168at2759"/>
<dbReference type="EMBL" id="CAKAEH010001670">
    <property type="protein sequence ID" value="CAG9538543.1"/>
    <property type="molecule type" value="Genomic_DNA"/>
</dbReference>
<gene>
    <name evidence="1" type="ORF">CJOHNSTONI_LOCUS8240</name>
</gene>
<dbReference type="Proteomes" id="UP000746747">
    <property type="component" value="Unassembled WGS sequence"/>
</dbReference>
<accession>A0A8J2Q8R5</accession>
<name>A0A8J2Q8R5_9BILA</name>
<sequence>MSMMIVVNNISKSTSCTFFLLIITITIASTFDLDELMYDDDELTDIWKRSNAELINGLIGMDLKKLAKAGKRSISTVVANDKSVRNRQRFNNVNLKKFLSNRRFR</sequence>
<proteinExistence type="predicted"/>
<dbReference type="AlphaFoldDB" id="A0A8J2Q8R5"/>